<evidence type="ECO:0000256" key="4">
    <source>
        <dbReference type="ARBA" id="ARBA00022475"/>
    </source>
</evidence>
<evidence type="ECO:0000313" key="9">
    <source>
        <dbReference type="EMBL" id="GGM58134.1"/>
    </source>
</evidence>
<dbReference type="AlphaFoldDB" id="A0A8J3C955"/>
<comment type="similarity">
    <text evidence="2">Belongs to the binding-protein-dependent transport system permease family. FecCD subfamily.</text>
</comment>
<dbReference type="GO" id="GO:0022857">
    <property type="term" value="F:transmembrane transporter activity"/>
    <property type="evidence" value="ECO:0007669"/>
    <property type="project" value="InterPro"/>
</dbReference>
<proteinExistence type="inferred from homology"/>
<dbReference type="GO" id="GO:0005886">
    <property type="term" value="C:plasma membrane"/>
    <property type="evidence" value="ECO:0007669"/>
    <property type="project" value="UniProtKB-SubCell"/>
</dbReference>
<keyword evidence="5 8" id="KW-0812">Transmembrane</keyword>
<keyword evidence="4" id="KW-1003">Cell membrane</keyword>
<dbReference type="Proteomes" id="UP000637578">
    <property type="component" value="Unassembled WGS sequence"/>
</dbReference>
<dbReference type="Pfam" id="PF01032">
    <property type="entry name" value="FecCD"/>
    <property type="match status" value="1"/>
</dbReference>
<comment type="subcellular location">
    <subcellularLocation>
        <location evidence="1">Cell membrane</location>
        <topology evidence="1">Multi-pass membrane protein</topology>
    </subcellularLocation>
</comment>
<dbReference type="RefSeq" id="WP_189058372.1">
    <property type="nucleotide sequence ID" value="NZ_BMMK01000013.1"/>
</dbReference>
<gene>
    <name evidence="9" type="primary">yfmE</name>
    <name evidence="9" type="ORF">GCM10012275_31670</name>
</gene>
<evidence type="ECO:0000256" key="8">
    <source>
        <dbReference type="SAM" id="Phobius"/>
    </source>
</evidence>
<keyword evidence="3" id="KW-0813">Transport</keyword>
<dbReference type="EMBL" id="BMMK01000013">
    <property type="protein sequence ID" value="GGM58134.1"/>
    <property type="molecule type" value="Genomic_DNA"/>
</dbReference>
<reference evidence="9" key="2">
    <citation type="submission" date="2020-09" db="EMBL/GenBank/DDBJ databases">
        <authorList>
            <person name="Sun Q."/>
            <person name="Zhou Y."/>
        </authorList>
    </citation>
    <scope>NUCLEOTIDE SEQUENCE</scope>
    <source>
        <strain evidence="9">CGMCC 4.5737</strain>
    </source>
</reference>
<sequence length="332" mass="32412">MRKLAWLLLAVAAAALAQLVIGPAVGPVASVRALFGTADGTTARIVGGLRVPRVLVALAAGACLGLAGAVLQAVLRNPLAAPEVTGVGSGAVLGAVTATVFGAAGAPNVLAAAAVVGGTLGGGVLWLVAARTAAEPVRLAVLGVVVSAVLAGLSLVLLTARPQLAGAVARWLVGSLASRTWEHWHALWPWLIVVMSALALLGPALDLLAVDDDHVRGVGLAVGPWRVAALGAAVLAVATAVSAVGAMSFVGLLAPHAARLLVGAEHRVLLPAAAMSGAAAVAGADALAQAVNSLAGGQRMGVPAGAITAMVGAMVLVAVARRSSRSILRGCG</sequence>
<reference evidence="9" key="1">
    <citation type="journal article" date="2014" name="Int. J. Syst. Evol. Microbiol.">
        <title>Complete genome sequence of Corynebacterium casei LMG S-19264T (=DSM 44701T), isolated from a smear-ripened cheese.</title>
        <authorList>
            <consortium name="US DOE Joint Genome Institute (JGI-PGF)"/>
            <person name="Walter F."/>
            <person name="Albersmeier A."/>
            <person name="Kalinowski J."/>
            <person name="Ruckert C."/>
        </authorList>
    </citation>
    <scope>NUCLEOTIDE SEQUENCE</scope>
    <source>
        <strain evidence="9">CGMCC 4.5737</strain>
    </source>
</reference>
<feature type="transmembrane region" description="Helical" evidence="8">
    <location>
        <begin position="54"/>
        <end position="75"/>
    </location>
</feature>
<organism evidence="9 10">
    <name type="scientific">Longimycelium tulufanense</name>
    <dbReference type="NCBI Taxonomy" id="907463"/>
    <lineage>
        <taxon>Bacteria</taxon>
        <taxon>Bacillati</taxon>
        <taxon>Actinomycetota</taxon>
        <taxon>Actinomycetes</taxon>
        <taxon>Pseudonocardiales</taxon>
        <taxon>Pseudonocardiaceae</taxon>
        <taxon>Longimycelium</taxon>
    </lineage>
</organism>
<evidence type="ECO:0000256" key="5">
    <source>
        <dbReference type="ARBA" id="ARBA00022692"/>
    </source>
</evidence>
<feature type="transmembrane region" description="Helical" evidence="8">
    <location>
        <begin position="87"/>
        <end position="104"/>
    </location>
</feature>
<comment type="caution">
    <text evidence="9">The sequence shown here is derived from an EMBL/GenBank/DDBJ whole genome shotgun (WGS) entry which is preliminary data.</text>
</comment>
<dbReference type="Gene3D" id="1.10.3470.10">
    <property type="entry name" value="ABC transporter involved in vitamin B12 uptake, BtuC"/>
    <property type="match status" value="1"/>
</dbReference>
<keyword evidence="6 8" id="KW-1133">Transmembrane helix</keyword>
<feature type="transmembrane region" description="Helical" evidence="8">
    <location>
        <begin position="300"/>
        <end position="320"/>
    </location>
</feature>
<feature type="transmembrane region" description="Helical" evidence="8">
    <location>
        <begin position="110"/>
        <end position="130"/>
    </location>
</feature>
<dbReference type="PANTHER" id="PTHR30472:SF37">
    <property type="entry name" value="FE(3+) DICITRATE TRANSPORT SYSTEM PERMEASE PROTEIN FECD-RELATED"/>
    <property type="match status" value="1"/>
</dbReference>
<dbReference type="InterPro" id="IPR000522">
    <property type="entry name" value="ABC_transptr_permease_BtuC"/>
</dbReference>
<dbReference type="GO" id="GO:0033214">
    <property type="term" value="P:siderophore-iron import into cell"/>
    <property type="evidence" value="ECO:0007669"/>
    <property type="project" value="TreeGrafter"/>
</dbReference>
<feature type="transmembrane region" description="Helical" evidence="8">
    <location>
        <begin position="230"/>
        <end position="256"/>
    </location>
</feature>
<dbReference type="InterPro" id="IPR037294">
    <property type="entry name" value="ABC_BtuC-like"/>
</dbReference>
<evidence type="ECO:0000256" key="2">
    <source>
        <dbReference type="ARBA" id="ARBA00007935"/>
    </source>
</evidence>
<evidence type="ECO:0000256" key="6">
    <source>
        <dbReference type="ARBA" id="ARBA00022989"/>
    </source>
</evidence>
<dbReference type="CDD" id="cd06550">
    <property type="entry name" value="TM_ABC_iron-siderophores_like"/>
    <property type="match status" value="1"/>
</dbReference>
<dbReference type="PANTHER" id="PTHR30472">
    <property type="entry name" value="FERRIC ENTEROBACTIN TRANSPORT SYSTEM PERMEASE PROTEIN"/>
    <property type="match status" value="1"/>
</dbReference>
<evidence type="ECO:0000256" key="1">
    <source>
        <dbReference type="ARBA" id="ARBA00004651"/>
    </source>
</evidence>
<evidence type="ECO:0000256" key="7">
    <source>
        <dbReference type="ARBA" id="ARBA00023136"/>
    </source>
</evidence>
<protein>
    <submittedName>
        <fullName evidence="9">Fe(3+)-citrate import system permease protein YfmE</fullName>
    </submittedName>
</protein>
<accession>A0A8J3C955</accession>
<feature type="transmembrane region" description="Helical" evidence="8">
    <location>
        <begin position="188"/>
        <end position="210"/>
    </location>
</feature>
<dbReference type="SUPFAM" id="SSF81345">
    <property type="entry name" value="ABC transporter involved in vitamin B12 uptake, BtuC"/>
    <property type="match status" value="1"/>
</dbReference>
<evidence type="ECO:0000256" key="3">
    <source>
        <dbReference type="ARBA" id="ARBA00022448"/>
    </source>
</evidence>
<feature type="transmembrane region" description="Helical" evidence="8">
    <location>
        <begin position="137"/>
        <end position="158"/>
    </location>
</feature>
<evidence type="ECO:0000313" key="10">
    <source>
        <dbReference type="Proteomes" id="UP000637578"/>
    </source>
</evidence>
<name>A0A8J3C955_9PSEU</name>
<keyword evidence="10" id="KW-1185">Reference proteome</keyword>
<keyword evidence="7 8" id="KW-0472">Membrane</keyword>